<evidence type="ECO:0000313" key="2">
    <source>
        <dbReference type="EMBL" id="KAI3427236.1"/>
    </source>
</evidence>
<gene>
    <name evidence="2" type="ORF">D9Q98_007171</name>
</gene>
<dbReference type="AlphaFoldDB" id="A0A9D4YV10"/>
<dbReference type="Gene3D" id="1.25.70.10">
    <property type="entry name" value="Transcription termination factor 3, mitochondrial"/>
    <property type="match status" value="1"/>
</dbReference>
<dbReference type="Proteomes" id="UP001055712">
    <property type="component" value="Unassembled WGS sequence"/>
</dbReference>
<evidence type="ECO:0000313" key="3">
    <source>
        <dbReference type="Proteomes" id="UP001055712"/>
    </source>
</evidence>
<reference evidence="2" key="1">
    <citation type="journal article" date="2019" name="Plant J.">
        <title>Chlorella vulgaris genome assembly and annotation reveals the molecular basis for metabolic acclimation to high light conditions.</title>
        <authorList>
            <person name="Cecchin M."/>
            <person name="Marcolungo L."/>
            <person name="Rossato M."/>
            <person name="Girolomoni L."/>
            <person name="Cosentino E."/>
            <person name="Cuine S."/>
            <person name="Li-Beisson Y."/>
            <person name="Delledonne M."/>
            <person name="Ballottari M."/>
        </authorList>
    </citation>
    <scope>NUCLEOTIDE SEQUENCE</scope>
    <source>
        <strain evidence="2">211/11P</strain>
    </source>
</reference>
<organism evidence="2 3">
    <name type="scientific">Chlorella vulgaris</name>
    <name type="common">Green alga</name>
    <dbReference type="NCBI Taxonomy" id="3077"/>
    <lineage>
        <taxon>Eukaryota</taxon>
        <taxon>Viridiplantae</taxon>
        <taxon>Chlorophyta</taxon>
        <taxon>core chlorophytes</taxon>
        <taxon>Trebouxiophyceae</taxon>
        <taxon>Chlorellales</taxon>
        <taxon>Chlorellaceae</taxon>
        <taxon>Chlorella clade</taxon>
        <taxon>Chlorella</taxon>
    </lineage>
</organism>
<feature type="compositionally biased region" description="Polar residues" evidence="1">
    <location>
        <begin position="62"/>
        <end position="71"/>
    </location>
</feature>
<accession>A0A9D4YV10</accession>
<dbReference type="InterPro" id="IPR038538">
    <property type="entry name" value="MTERF_sf"/>
</dbReference>
<comment type="caution">
    <text evidence="2">The sequence shown here is derived from an EMBL/GenBank/DDBJ whole genome shotgun (WGS) entry which is preliminary data.</text>
</comment>
<protein>
    <submittedName>
        <fullName evidence="2">Uncharacterized protein</fullName>
    </submittedName>
</protein>
<dbReference type="EMBL" id="SIDB01000010">
    <property type="protein sequence ID" value="KAI3427236.1"/>
    <property type="molecule type" value="Genomic_DNA"/>
</dbReference>
<evidence type="ECO:0000256" key="1">
    <source>
        <dbReference type="SAM" id="MobiDB-lite"/>
    </source>
</evidence>
<sequence>MQGISPPSTVLRRPSVQRAPSVSNAAVLNRPRWHDTALLWRLSKGGGGLSGTAIEAAPPQGSLRSGSSDRYTCSAGASRGAGSIGGDAIEPKRRRRSKVEAPTYDAQQLLHSLSLNVSPAELRRSMSQLRSKARHQEVLLHAAAVAAHLRGLGLKQQLLEQLFVRCLELFSRPPKDRAEGLFSELMSIGLTAAEAAHCLIACPVAVHCVSFADSIGVVDDILSHSQDSGKGVKPKVPAAQRTAAAMLRAYPSSAEILRIDAVKLRRQCDRLLVLGCTPAAVAKMVWQLPMLIRSADSVAQLEQAADVLHNELGLAPETVLERVVPRAPTWLSYSQDTQRQRAAALAEEFGRDEAASIVMRNLTALDCDTSVWQRNLHYMAACGVGNARAVLLKNPRPIPYDHAAPDFVARRLLLQRYTGLSARQLYQQHLSYLTAMNLKQLALQLQYVDHRLSSVDVGQQQARGAAWPGTVRQLTHNLEGFLAALGSSQQEWDVFAAAHPAGSGPVWEWAQQEAGPEVQRLVGVLPCELRQTEADSIMKYKNRRTCRTAH</sequence>
<proteinExistence type="predicted"/>
<name>A0A9D4YV10_CHLVU</name>
<feature type="region of interest" description="Disordered" evidence="1">
    <location>
        <begin position="51"/>
        <end position="101"/>
    </location>
</feature>
<dbReference type="OrthoDB" id="520817at2759"/>
<reference evidence="2" key="2">
    <citation type="submission" date="2020-11" db="EMBL/GenBank/DDBJ databases">
        <authorList>
            <person name="Cecchin M."/>
            <person name="Marcolungo L."/>
            <person name="Rossato M."/>
            <person name="Girolomoni L."/>
            <person name="Cosentino E."/>
            <person name="Cuine S."/>
            <person name="Li-Beisson Y."/>
            <person name="Delledonne M."/>
            <person name="Ballottari M."/>
        </authorList>
    </citation>
    <scope>NUCLEOTIDE SEQUENCE</scope>
    <source>
        <strain evidence="2">211/11P</strain>
        <tissue evidence="2">Whole cell</tissue>
    </source>
</reference>
<keyword evidence="3" id="KW-1185">Reference proteome</keyword>